<dbReference type="EMBL" id="JADIMV010000025">
    <property type="protein sequence ID" value="MBO8439282.1"/>
    <property type="molecule type" value="Genomic_DNA"/>
</dbReference>
<accession>A0A940DJW1</accession>
<proteinExistence type="predicted"/>
<reference evidence="1" key="2">
    <citation type="journal article" date="2021" name="PeerJ">
        <title>Extensive microbial diversity within the chicken gut microbiome revealed by metagenomics and culture.</title>
        <authorList>
            <person name="Gilroy R."/>
            <person name="Ravi A."/>
            <person name="Getino M."/>
            <person name="Pursley I."/>
            <person name="Horton D.L."/>
            <person name="Alikhan N.F."/>
            <person name="Baker D."/>
            <person name="Gharbi K."/>
            <person name="Hall N."/>
            <person name="Watson M."/>
            <person name="Adriaenssens E.M."/>
            <person name="Foster-Nyarko E."/>
            <person name="Jarju S."/>
            <person name="Secka A."/>
            <person name="Antonio M."/>
            <person name="Oren A."/>
            <person name="Chaudhuri R.R."/>
            <person name="La Ragione R."/>
            <person name="Hildebrand F."/>
            <person name="Pallen M.J."/>
        </authorList>
    </citation>
    <scope>NUCLEOTIDE SEQUENCE</scope>
    <source>
        <strain evidence="1">3924</strain>
    </source>
</reference>
<sequence>MLVNKTDMPVKFYVDRGFGLPDEMPSGGQAQLLPRYFWKGHSMGVDKKDGKGKITYKETQVSLIQTLTFFYGDSIYVDINSAKWNNVDCRYSPFYLTNWMSGDNADDDKAYFTVDEEYLSSLTRFAVRDSIAAKSYVKRAVGSVE</sequence>
<gene>
    <name evidence="1" type="ORF">IAC51_01370</name>
</gene>
<dbReference type="Proteomes" id="UP000712007">
    <property type="component" value="Unassembled WGS sequence"/>
</dbReference>
<organism evidence="1 2">
    <name type="scientific">Candidatus Aphodosoma intestinipullorum</name>
    <dbReference type="NCBI Taxonomy" id="2840674"/>
    <lineage>
        <taxon>Bacteria</taxon>
        <taxon>Pseudomonadati</taxon>
        <taxon>Bacteroidota</taxon>
        <taxon>Bacteroidia</taxon>
        <taxon>Bacteroidales</taxon>
        <taxon>Candidatus Aphodosoma</taxon>
    </lineage>
</organism>
<dbReference type="AlphaFoldDB" id="A0A940DJW1"/>
<evidence type="ECO:0000313" key="2">
    <source>
        <dbReference type="Proteomes" id="UP000712007"/>
    </source>
</evidence>
<reference evidence="1" key="1">
    <citation type="submission" date="2020-10" db="EMBL/GenBank/DDBJ databases">
        <authorList>
            <person name="Gilroy R."/>
        </authorList>
    </citation>
    <scope>NUCLEOTIDE SEQUENCE</scope>
    <source>
        <strain evidence="1">3924</strain>
    </source>
</reference>
<name>A0A940DJW1_9BACT</name>
<evidence type="ECO:0000313" key="1">
    <source>
        <dbReference type="EMBL" id="MBO8439282.1"/>
    </source>
</evidence>
<comment type="caution">
    <text evidence="1">The sequence shown here is derived from an EMBL/GenBank/DDBJ whole genome shotgun (WGS) entry which is preliminary data.</text>
</comment>
<protein>
    <submittedName>
        <fullName evidence="1">Uncharacterized protein</fullName>
    </submittedName>
</protein>